<keyword evidence="2" id="KW-1185">Reference proteome</keyword>
<name>A0ACC3MN21_9PEZI</name>
<reference evidence="1" key="1">
    <citation type="submission" date="2023-07" db="EMBL/GenBank/DDBJ databases">
        <title>Black Yeasts Isolated from many extreme environments.</title>
        <authorList>
            <person name="Coleine C."/>
            <person name="Stajich J.E."/>
            <person name="Selbmann L."/>
        </authorList>
    </citation>
    <scope>NUCLEOTIDE SEQUENCE</scope>
    <source>
        <strain evidence="1">CCFEE 5714</strain>
    </source>
</reference>
<accession>A0ACC3MN21</accession>
<evidence type="ECO:0000313" key="1">
    <source>
        <dbReference type="EMBL" id="KAK3699610.1"/>
    </source>
</evidence>
<sequence>MVKWILPDSPRKASFLEDWEKDFMMQRLEQDAGTAAGHVDYDDKFSIKSLTGVLSEWKLWLTIVCAWGNSIIIYAYTYTVPTIVVSLGYENAIAQLVTVPLYIAGVLSVLVFAWLADKHHVRWVFVVGPYSIALVGCVALLAIPAEGYAGVKYFFLFLIPIGAYAGIVSVLSWMGNNLAPSWKRAIGMAFVLTGTNLGGLVGSNIFIASQAPAYPLGYGLCLGVLCSAICAAGILAVAYRRINRKREAMNVEEIRAQYSDAELTQMGDKSPLFRYVL</sequence>
<protein>
    <submittedName>
        <fullName evidence="1">Uncharacterized protein</fullName>
    </submittedName>
</protein>
<organism evidence="1 2">
    <name type="scientific">Vermiconidia calcicola</name>
    <dbReference type="NCBI Taxonomy" id="1690605"/>
    <lineage>
        <taxon>Eukaryota</taxon>
        <taxon>Fungi</taxon>
        <taxon>Dikarya</taxon>
        <taxon>Ascomycota</taxon>
        <taxon>Pezizomycotina</taxon>
        <taxon>Dothideomycetes</taxon>
        <taxon>Dothideomycetidae</taxon>
        <taxon>Mycosphaerellales</taxon>
        <taxon>Extremaceae</taxon>
        <taxon>Vermiconidia</taxon>
    </lineage>
</organism>
<dbReference type="Proteomes" id="UP001281147">
    <property type="component" value="Unassembled WGS sequence"/>
</dbReference>
<evidence type="ECO:0000313" key="2">
    <source>
        <dbReference type="Proteomes" id="UP001281147"/>
    </source>
</evidence>
<dbReference type="EMBL" id="JAUTXU010000195">
    <property type="protein sequence ID" value="KAK3699610.1"/>
    <property type="molecule type" value="Genomic_DNA"/>
</dbReference>
<proteinExistence type="predicted"/>
<gene>
    <name evidence="1" type="ORF">LTR37_016346</name>
</gene>
<comment type="caution">
    <text evidence="1">The sequence shown here is derived from an EMBL/GenBank/DDBJ whole genome shotgun (WGS) entry which is preliminary data.</text>
</comment>